<protein>
    <submittedName>
        <fullName evidence="1">Uncharacterized protein</fullName>
    </submittedName>
</protein>
<evidence type="ECO:0000313" key="1">
    <source>
        <dbReference type="EMBL" id="GAA1752737.1"/>
    </source>
</evidence>
<sequence>MTTQLLVEGVEAVEATRELATIDGLVLDWRIQKSAEPEKIMETVTVIATIAGVAGSAVTIADQIVKWRERWKARGRPGQEKAIEKVIINIDNRRILLDPMSAAEIAKLLADPSRPDRPA</sequence>
<dbReference type="EMBL" id="BAAALS010000010">
    <property type="protein sequence ID" value="GAA1752737.1"/>
    <property type="molecule type" value="Genomic_DNA"/>
</dbReference>
<gene>
    <name evidence="1" type="ORF">GCM10009681_24540</name>
</gene>
<proteinExistence type="predicted"/>
<comment type="caution">
    <text evidence="1">The sequence shown here is derived from an EMBL/GenBank/DDBJ whole genome shotgun (WGS) entry which is preliminary data.</text>
</comment>
<name>A0ABP4WE87_9ACTN</name>
<dbReference type="RefSeq" id="WP_344080353.1">
    <property type="nucleotide sequence ID" value="NZ_BAAALS010000010.1"/>
</dbReference>
<organism evidence="1 2">
    <name type="scientific">Luedemannella helvata</name>
    <dbReference type="NCBI Taxonomy" id="349315"/>
    <lineage>
        <taxon>Bacteria</taxon>
        <taxon>Bacillati</taxon>
        <taxon>Actinomycetota</taxon>
        <taxon>Actinomycetes</taxon>
        <taxon>Micromonosporales</taxon>
        <taxon>Micromonosporaceae</taxon>
        <taxon>Luedemannella</taxon>
    </lineage>
</organism>
<dbReference type="Proteomes" id="UP001500655">
    <property type="component" value="Unassembled WGS sequence"/>
</dbReference>
<reference evidence="2" key="1">
    <citation type="journal article" date="2019" name="Int. J. Syst. Evol. Microbiol.">
        <title>The Global Catalogue of Microorganisms (GCM) 10K type strain sequencing project: providing services to taxonomists for standard genome sequencing and annotation.</title>
        <authorList>
            <consortium name="The Broad Institute Genomics Platform"/>
            <consortium name="The Broad Institute Genome Sequencing Center for Infectious Disease"/>
            <person name="Wu L."/>
            <person name="Ma J."/>
        </authorList>
    </citation>
    <scope>NUCLEOTIDE SEQUENCE [LARGE SCALE GENOMIC DNA]</scope>
    <source>
        <strain evidence="2">JCM 13249</strain>
    </source>
</reference>
<keyword evidence="2" id="KW-1185">Reference proteome</keyword>
<accession>A0ABP4WE87</accession>
<evidence type="ECO:0000313" key="2">
    <source>
        <dbReference type="Proteomes" id="UP001500655"/>
    </source>
</evidence>